<keyword evidence="7 14" id="KW-0547">Nucleotide-binding</keyword>
<evidence type="ECO:0000256" key="10">
    <source>
        <dbReference type="ARBA" id="ARBA00022840"/>
    </source>
</evidence>
<dbReference type="Pfam" id="PF17862">
    <property type="entry name" value="AAA_lid_3"/>
    <property type="match status" value="1"/>
</dbReference>
<dbReference type="SUPFAM" id="SSF52540">
    <property type="entry name" value="P-loop containing nucleoside triphosphate hydrolases"/>
    <property type="match status" value="1"/>
</dbReference>
<dbReference type="Pfam" id="PF01434">
    <property type="entry name" value="Peptidase_M41"/>
    <property type="match status" value="1"/>
</dbReference>
<evidence type="ECO:0000256" key="8">
    <source>
        <dbReference type="ARBA" id="ARBA00022801"/>
    </source>
</evidence>
<dbReference type="InterPro" id="IPR041569">
    <property type="entry name" value="AAA_lid_3"/>
</dbReference>
<evidence type="ECO:0000256" key="12">
    <source>
        <dbReference type="ARBA" id="ARBA00023049"/>
    </source>
</evidence>
<evidence type="ECO:0000313" key="18">
    <source>
        <dbReference type="EMBL" id="GGD07576.1"/>
    </source>
</evidence>
<evidence type="ECO:0000256" key="13">
    <source>
        <dbReference type="ARBA" id="ARBA00023136"/>
    </source>
</evidence>
<keyword evidence="6 14" id="KW-0479">Metal-binding</keyword>
<comment type="cofactor">
    <cofactor evidence="14">
        <name>Zn(2+)</name>
        <dbReference type="ChEBI" id="CHEBI:29105"/>
    </cofactor>
    <text evidence="14">Binds 1 zinc ion per subunit.</text>
</comment>
<dbReference type="Gene3D" id="3.30.720.210">
    <property type="match status" value="1"/>
</dbReference>
<evidence type="ECO:0000256" key="16">
    <source>
        <dbReference type="SAM" id="MobiDB-lite"/>
    </source>
</evidence>
<organism evidence="18 19">
    <name type="scientific">Halopseudomonas salina</name>
    <dbReference type="NCBI Taxonomy" id="1323744"/>
    <lineage>
        <taxon>Bacteria</taxon>
        <taxon>Pseudomonadati</taxon>
        <taxon>Pseudomonadota</taxon>
        <taxon>Gammaproteobacteria</taxon>
        <taxon>Pseudomonadales</taxon>
        <taxon>Pseudomonadaceae</taxon>
        <taxon>Halopseudomonas</taxon>
    </lineage>
</organism>
<sequence>MNDMAKNLILWLIIAAVLVTVMNNFSGPSETTNSLNYSQFIEQVKQGQVERVTVDGFEITGVKSDGSQFKTVRPAIQDSGLIGDLLENNVVIEGKQPEQQSIWTQLLIASFPILIIIAIFMFFMRQMQGGAGGKGGPMSFGKSKARMLSEDQVKTTFADVAGCDEAKEEVSELVEFLRDPGKFQRLGGHIPRGVLMVGQPGTGKTLLAKAVAGEAKVPFFTISGSDFVEMFVGVGASRVRDMFEQAKKHAPCIIFIDEIDAVGRHRGSGMGGGHDEREQTLNQLLVEMDGFEPNDGIIVVAATNRPDVLDPALLRPGRFDRQVVVGLPDIRGREQILKVHMRKVPLGDDVMPGNIARGTPGFSGADLANLVNEASLFAARAGKRLVEMKEFEMAKDKIMMGAERKSMVMSDKEKLNTAYHESGHAIIGRLVPEHDPVYKVSIIPRGRALGVTMFLPEEDRYSLSKRALTSQICSLFGGRIAEEMTLGFDGVTTGASNDIQRATQLAKNMVTKWGLSEKLGPLMYGEDEDQGYLGRQGGGGTSGISGETAKQIDQEVRRIIDDCYATAQQLLKDNRDKLDLMAQALMKYETIDADQIQDIMTGKPAREPKDWNSDDKAGPGAAAGSSPDEEPSDKRGDSIIGGPAGEH</sequence>
<dbReference type="SMART" id="SM00382">
    <property type="entry name" value="AAA"/>
    <property type="match status" value="1"/>
</dbReference>
<evidence type="ECO:0000256" key="15">
    <source>
        <dbReference type="RuleBase" id="RU003651"/>
    </source>
</evidence>
<evidence type="ECO:0000313" key="19">
    <source>
        <dbReference type="Proteomes" id="UP000638188"/>
    </source>
</evidence>
<feature type="binding site" evidence="14">
    <location>
        <position position="498"/>
    </location>
    <ligand>
        <name>Zn(2+)</name>
        <dbReference type="ChEBI" id="CHEBI:29105"/>
        <note>catalytic</note>
    </ligand>
</feature>
<dbReference type="InterPro" id="IPR000642">
    <property type="entry name" value="Peptidase_M41"/>
</dbReference>
<dbReference type="SUPFAM" id="SSF140990">
    <property type="entry name" value="FtsH protease domain-like"/>
    <property type="match status" value="1"/>
</dbReference>
<keyword evidence="9 14" id="KW-0862">Zinc</keyword>
<keyword evidence="10 14" id="KW-0067">ATP-binding</keyword>
<feature type="region of interest" description="Disordered" evidence="16">
    <location>
        <begin position="601"/>
        <end position="647"/>
    </location>
</feature>
<keyword evidence="5 14" id="KW-0812">Transmembrane</keyword>
<dbReference type="InterPro" id="IPR003960">
    <property type="entry name" value="ATPase_AAA_CS"/>
</dbReference>
<feature type="domain" description="AAA+ ATPase" evidence="17">
    <location>
        <begin position="190"/>
        <end position="329"/>
    </location>
</feature>
<evidence type="ECO:0000259" key="17">
    <source>
        <dbReference type="SMART" id="SM00382"/>
    </source>
</evidence>
<comment type="similarity">
    <text evidence="14">In the central section; belongs to the AAA ATPase family.</text>
</comment>
<evidence type="ECO:0000256" key="5">
    <source>
        <dbReference type="ARBA" id="ARBA00022692"/>
    </source>
</evidence>
<keyword evidence="8 14" id="KW-0378">Hydrolase</keyword>
<evidence type="ECO:0000256" key="9">
    <source>
        <dbReference type="ARBA" id="ARBA00022833"/>
    </source>
</evidence>
<dbReference type="HAMAP" id="MF_01458">
    <property type="entry name" value="FtsH"/>
    <property type="match status" value="1"/>
</dbReference>
<dbReference type="Proteomes" id="UP000638188">
    <property type="component" value="Unassembled WGS sequence"/>
</dbReference>
<dbReference type="InterPro" id="IPR003959">
    <property type="entry name" value="ATPase_AAA_core"/>
</dbReference>
<evidence type="ECO:0000256" key="3">
    <source>
        <dbReference type="ARBA" id="ARBA00022475"/>
    </source>
</evidence>
<dbReference type="EC" id="3.4.24.-" evidence="14"/>
<feature type="binding site" evidence="14">
    <location>
        <position position="424"/>
    </location>
    <ligand>
        <name>Zn(2+)</name>
        <dbReference type="ChEBI" id="CHEBI:29105"/>
        <note>catalytic</note>
    </ligand>
</feature>
<feature type="binding site" evidence="14">
    <location>
        <begin position="198"/>
        <end position="205"/>
    </location>
    <ligand>
        <name>ATP</name>
        <dbReference type="ChEBI" id="CHEBI:30616"/>
    </ligand>
</feature>
<dbReference type="InterPro" id="IPR005936">
    <property type="entry name" value="FtsH"/>
</dbReference>
<dbReference type="EMBL" id="BMFF01000006">
    <property type="protein sequence ID" value="GGD07576.1"/>
    <property type="molecule type" value="Genomic_DNA"/>
</dbReference>
<dbReference type="GO" id="GO:0008237">
    <property type="term" value="F:metallopeptidase activity"/>
    <property type="evidence" value="ECO:0007669"/>
    <property type="project" value="UniProtKB-KW"/>
</dbReference>
<dbReference type="PANTHER" id="PTHR23076">
    <property type="entry name" value="METALLOPROTEASE M41 FTSH"/>
    <property type="match status" value="1"/>
</dbReference>
<proteinExistence type="inferred from homology"/>
<comment type="similarity">
    <text evidence="15">Belongs to the AAA ATPase family.</text>
</comment>
<accession>A0ABQ1PZ17</accession>
<keyword evidence="3 14" id="KW-1003">Cell membrane</keyword>
<dbReference type="InterPro" id="IPR027417">
    <property type="entry name" value="P-loop_NTPase"/>
</dbReference>
<keyword evidence="4 14" id="KW-0645">Protease</keyword>
<dbReference type="Pfam" id="PF06480">
    <property type="entry name" value="FtsH_ext"/>
    <property type="match status" value="1"/>
</dbReference>
<feature type="transmembrane region" description="Helical" evidence="14">
    <location>
        <begin position="102"/>
        <end position="124"/>
    </location>
</feature>
<comment type="subcellular location">
    <subcellularLocation>
        <location evidence="14">Cell membrane</location>
        <topology evidence="14">Multi-pass membrane protein</topology>
        <orientation evidence="14">Cytoplasmic side</orientation>
    </subcellularLocation>
    <subcellularLocation>
        <location evidence="1">Membrane</location>
    </subcellularLocation>
</comment>
<feature type="active site" evidence="14">
    <location>
        <position position="421"/>
    </location>
</feature>
<keyword evidence="19" id="KW-1185">Reference proteome</keyword>
<dbReference type="Gene3D" id="1.20.58.760">
    <property type="entry name" value="Peptidase M41"/>
    <property type="match status" value="1"/>
</dbReference>
<comment type="function">
    <text evidence="14">Acts as a processive, ATP-dependent zinc metallopeptidase for both cytoplasmic and membrane proteins. Plays a role in the quality control of integral membrane proteins.</text>
</comment>
<dbReference type="InterPro" id="IPR003593">
    <property type="entry name" value="AAA+_ATPase"/>
</dbReference>
<reference evidence="19" key="1">
    <citation type="journal article" date="2019" name="Int. J. Syst. Evol. Microbiol.">
        <title>The Global Catalogue of Microorganisms (GCM) 10K type strain sequencing project: providing services to taxonomists for standard genome sequencing and annotation.</title>
        <authorList>
            <consortium name="The Broad Institute Genomics Platform"/>
            <consortium name="The Broad Institute Genome Sequencing Center for Infectious Disease"/>
            <person name="Wu L."/>
            <person name="Ma J."/>
        </authorList>
    </citation>
    <scope>NUCLEOTIDE SEQUENCE [LARGE SCALE GENOMIC DNA]</scope>
    <source>
        <strain evidence="19">CGMCC 1.12482</strain>
    </source>
</reference>
<evidence type="ECO:0000256" key="2">
    <source>
        <dbReference type="ARBA" id="ARBA00010044"/>
    </source>
</evidence>
<evidence type="ECO:0000256" key="14">
    <source>
        <dbReference type="HAMAP-Rule" id="MF_01458"/>
    </source>
</evidence>
<comment type="caution">
    <text evidence="18">The sequence shown here is derived from an EMBL/GenBank/DDBJ whole genome shotgun (WGS) entry which is preliminary data.</text>
</comment>
<evidence type="ECO:0000256" key="7">
    <source>
        <dbReference type="ARBA" id="ARBA00022741"/>
    </source>
</evidence>
<dbReference type="Gene3D" id="3.40.50.300">
    <property type="entry name" value="P-loop containing nucleotide triphosphate hydrolases"/>
    <property type="match status" value="1"/>
</dbReference>
<evidence type="ECO:0000256" key="1">
    <source>
        <dbReference type="ARBA" id="ARBA00004370"/>
    </source>
</evidence>
<gene>
    <name evidence="14 18" type="primary">ftsH</name>
    <name evidence="18" type="ORF">GCM10007418_28280</name>
</gene>
<keyword evidence="11 14" id="KW-1133">Transmembrane helix</keyword>
<keyword evidence="13 14" id="KW-0472">Membrane</keyword>
<dbReference type="NCBIfam" id="TIGR01241">
    <property type="entry name" value="FtsH_fam"/>
    <property type="match status" value="1"/>
</dbReference>
<evidence type="ECO:0000256" key="6">
    <source>
        <dbReference type="ARBA" id="ARBA00022723"/>
    </source>
</evidence>
<comment type="subunit">
    <text evidence="14">Homohexamer.</text>
</comment>
<dbReference type="Gene3D" id="1.10.8.60">
    <property type="match status" value="1"/>
</dbReference>
<dbReference type="CDD" id="cd19501">
    <property type="entry name" value="RecA-like_FtsH"/>
    <property type="match status" value="1"/>
</dbReference>
<feature type="binding site" evidence="14">
    <location>
        <position position="420"/>
    </location>
    <ligand>
        <name>Zn(2+)</name>
        <dbReference type="ChEBI" id="CHEBI:29105"/>
        <note>catalytic</note>
    </ligand>
</feature>
<dbReference type="PROSITE" id="PS00674">
    <property type="entry name" value="AAA"/>
    <property type="match status" value="1"/>
</dbReference>
<evidence type="ECO:0000256" key="11">
    <source>
        <dbReference type="ARBA" id="ARBA00022989"/>
    </source>
</evidence>
<evidence type="ECO:0000256" key="4">
    <source>
        <dbReference type="ARBA" id="ARBA00022670"/>
    </source>
</evidence>
<keyword evidence="12 14" id="KW-0482">Metalloprotease</keyword>
<dbReference type="InterPro" id="IPR037219">
    <property type="entry name" value="Peptidase_M41-like"/>
</dbReference>
<feature type="compositionally biased region" description="Basic and acidic residues" evidence="16">
    <location>
        <begin position="604"/>
        <end position="617"/>
    </location>
</feature>
<comment type="similarity">
    <text evidence="2 14">In the C-terminal section; belongs to the peptidase M41 family.</text>
</comment>
<dbReference type="InterPro" id="IPR011546">
    <property type="entry name" value="Pept_M41_FtsH_extracell"/>
</dbReference>
<dbReference type="Pfam" id="PF00004">
    <property type="entry name" value="AAA"/>
    <property type="match status" value="1"/>
</dbReference>
<dbReference type="PANTHER" id="PTHR23076:SF97">
    <property type="entry name" value="ATP-DEPENDENT ZINC METALLOPROTEASE YME1L1"/>
    <property type="match status" value="1"/>
</dbReference>
<protein>
    <recommendedName>
        <fullName evidence="14">ATP-dependent zinc metalloprotease FtsH</fullName>
        <ecNumber evidence="14">3.4.24.-</ecNumber>
    </recommendedName>
</protein>
<name>A0ABQ1PZ17_9GAMM</name>
<comment type="caution">
    <text evidence="14">Lacks conserved residue(s) required for the propagation of feature annotation.</text>
</comment>